<evidence type="ECO:0000256" key="1">
    <source>
        <dbReference type="ARBA" id="ARBA00004123"/>
    </source>
</evidence>
<evidence type="ECO:0000313" key="12">
    <source>
        <dbReference type="Proteomes" id="UP000824998"/>
    </source>
</evidence>
<dbReference type="GO" id="GO:0006338">
    <property type="term" value="P:chromatin remodeling"/>
    <property type="evidence" value="ECO:0007669"/>
    <property type="project" value="InterPro"/>
</dbReference>
<evidence type="ECO:0000256" key="6">
    <source>
        <dbReference type="ARBA" id="ARBA00023163"/>
    </source>
</evidence>
<dbReference type="InterPro" id="IPR054551">
    <property type="entry name" value="RSC4_Ig-like"/>
</dbReference>
<evidence type="ECO:0000256" key="9">
    <source>
        <dbReference type="SAM" id="MobiDB-lite"/>
    </source>
</evidence>
<evidence type="ECO:0000256" key="2">
    <source>
        <dbReference type="ARBA" id="ARBA00022737"/>
    </source>
</evidence>
<dbReference type="InterPro" id="IPR037382">
    <property type="entry name" value="Rsc/polybromo"/>
</dbReference>
<keyword evidence="6" id="KW-0804">Transcription</keyword>
<feature type="compositionally biased region" description="Low complexity" evidence="9">
    <location>
        <begin position="423"/>
        <end position="437"/>
    </location>
</feature>
<keyword evidence="2" id="KW-0677">Repeat</keyword>
<evidence type="ECO:0000256" key="5">
    <source>
        <dbReference type="ARBA" id="ARBA00023117"/>
    </source>
</evidence>
<feature type="compositionally biased region" description="Low complexity" evidence="9">
    <location>
        <begin position="496"/>
        <end position="513"/>
    </location>
</feature>
<dbReference type="PANTHER" id="PTHR16062:SF19">
    <property type="entry name" value="PROTEIN POLYBROMO-1"/>
    <property type="match status" value="1"/>
</dbReference>
<dbReference type="EMBL" id="MU251756">
    <property type="protein sequence ID" value="KAG9229545.1"/>
    <property type="molecule type" value="Genomic_DNA"/>
</dbReference>
<proteinExistence type="predicted"/>
<dbReference type="CDD" id="cd04369">
    <property type="entry name" value="Bromodomain"/>
    <property type="match status" value="2"/>
</dbReference>
<feature type="domain" description="Bromo" evidence="10">
    <location>
        <begin position="62"/>
        <end position="132"/>
    </location>
</feature>
<feature type="region of interest" description="Disordered" evidence="9">
    <location>
        <begin position="451"/>
        <end position="522"/>
    </location>
</feature>
<comment type="caution">
    <text evidence="11">The sequence shown here is derived from an EMBL/GenBank/DDBJ whole genome shotgun (WGS) entry which is preliminary data.</text>
</comment>
<dbReference type="OrthoDB" id="6017at2759"/>
<dbReference type="PANTHER" id="PTHR16062">
    <property type="entry name" value="SWI/SNF-RELATED"/>
    <property type="match status" value="1"/>
</dbReference>
<dbReference type="Gene3D" id="1.20.920.10">
    <property type="entry name" value="Bromodomain-like"/>
    <property type="match status" value="2"/>
</dbReference>
<comment type="subcellular location">
    <subcellularLocation>
        <location evidence="1">Nucleus</location>
    </subcellularLocation>
</comment>
<organism evidence="11 12">
    <name type="scientific">Amylocarpus encephaloides</name>
    <dbReference type="NCBI Taxonomy" id="45428"/>
    <lineage>
        <taxon>Eukaryota</taxon>
        <taxon>Fungi</taxon>
        <taxon>Dikarya</taxon>
        <taxon>Ascomycota</taxon>
        <taxon>Pezizomycotina</taxon>
        <taxon>Leotiomycetes</taxon>
        <taxon>Helotiales</taxon>
        <taxon>Helotiales incertae sedis</taxon>
        <taxon>Amylocarpus</taxon>
    </lineage>
</organism>
<feature type="compositionally biased region" description="Polar residues" evidence="9">
    <location>
        <begin position="385"/>
        <end position="413"/>
    </location>
</feature>
<keyword evidence="5 8" id="KW-0103">Bromodomain</keyword>
<dbReference type="InterPro" id="IPR036427">
    <property type="entry name" value="Bromodomain-like_sf"/>
</dbReference>
<evidence type="ECO:0000256" key="8">
    <source>
        <dbReference type="PROSITE-ProRule" id="PRU00035"/>
    </source>
</evidence>
<protein>
    <submittedName>
        <fullName evidence="11">Bromodomain-containing protein-like protein</fullName>
    </submittedName>
</protein>
<feature type="domain" description="Bromo" evidence="10">
    <location>
        <begin position="251"/>
        <end position="327"/>
    </location>
</feature>
<dbReference type="Pfam" id="PF22994">
    <property type="entry name" value="RSC4_Ig_like"/>
    <property type="match status" value="1"/>
</dbReference>
<evidence type="ECO:0000256" key="7">
    <source>
        <dbReference type="ARBA" id="ARBA00023242"/>
    </source>
</evidence>
<gene>
    <name evidence="11" type="ORF">BJ875DRAFT_474584</name>
</gene>
<dbReference type="Proteomes" id="UP000824998">
    <property type="component" value="Unassembled WGS sequence"/>
</dbReference>
<name>A0A9P8C160_9HELO</name>
<evidence type="ECO:0000313" key="11">
    <source>
        <dbReference type="EMBL" id="KAG9229545.1"/>
    </source>
</evidence>
<evidence type="ECO:0000256" key="4">
    <source>
        <dbReference type="ARBA" id="ARBA00023015"/>
    </source>
</evidence>
<dbReference type="GO" id="GO:0006368">
    <property type="term" value="P:transcription elongation by RNA polymerase II"/>
    <property type="evidence" value="ECO:0007669"/>
    <property type="project" value="TreeGrafter"/>
</dbReference>
<dbReference type="SUPFAM" id="SSF47370">
    <property type="entry name" value="Bromodomain"/>
    <property type="match status" value="2"/>
</dbReference>
<dbReference type="Pfam" id="PF00439">
    <property type="entry name" value="Bromodomain"/>
    <property type="match status" value="2"/>
</dbReference>
<evidence type="ECO:0000256" key="3">
    <source>
        <dbReference type="ARBA" id="ARBA00022853"/>
    </source>
</evidence>
<dbReference type="PROSITE" id="PS50014">
    <property type="entry name" value="BROMODOMAIN_2"/>
    <property type="match status" value="2"/>
</dbReference>
<sequence>MESKRKVNGGAAAAGEDLDDRAAKRRKVPGDSIDVSQEETPETTSQQGLKLVETLKKTEDKSGRVISTSFLTLPNKRQFPNYYKSIRMPIALDTIQEKLGRREFKNLTELESFFKRMIANAKEFNQKGSEVYDDAERLRKALSNYMTKTNPAYKLIPGYVAVPTPFPTEPVEAPGDMEDAEGELDSEVEAVPVSVAKKVRGRAKLPAKSQPSRKSIPPAIKGRDGGLAFSKLNFQQAQEKILENLIMEKEQSDDEYGTFEVFVDLPDRDLKDYYKVIKTPASLGTVQKQVKPDDGVSEFKTWAAFEKAMDSIWNNAWQYNEDGSQISELAKDLQKRFNKLYREARHAVQEPAAPKIKLKMPDPAPKITLKFGGKGGSPAGSPAPQTNGSNGVATNGTRRNPFGGSSLNATTGPSVDRLERARSASGSAPSPTPSNAAVVKNEEAARASPAIPAGYSNYRGGSQAVSTPGLSGSGMPPPSTPGATPNNMYSASGYAQSFQHPQQAQYQPQQPSSMGHKWREPGKDAADAMITNLNLATHPGLNIARHFRMDLPPSPTMAQQSITINLPHTHYYLQIKPTIASSVFDRQYRLFVTAGASRLHALPSTPGHPMDQRQPLFEARLLPGVNRIEIELIAALPKGTVKPSNGPEVELEKVAIFANLLKDQQPR</sequence>
<dbReference type="GO" id="GO:0003682">
    <property type="term" value="F:chromatin binding"/>
    <property type="evidence" value="ECO:0007669"/>
    <property type="project" value="TreeGrafter"/>
</dbReference>
<accession>A0A9P8C160</accession>
<dbReference type="GO" id="GO:0016586">
    <property type="term" value="C:RSC-type complex"/>
    <property type="evidence" value="ECO:0007669"/>
    <property type="project" value="InterPro"/>
</dbReference>
<dbReference type="SMART" id="SM00297">
    <property type="entry name" value="BROMO"/>
    <property type="match status" value="2"/>
</dbReference>
<keyword evidence="7" id="KW-0539">Nucleus</keyword>
<keyword evidence="12" id="KW-1185">Reference proteome</keyword>
<evidence type="ECO:0000259" key="10">
    <source>
        <dbReference type="PROSITE" id="PS50014"/>
    </source>
</evidence>
<dbReference type="AlphaFoldDB" id="A0A9P8C160"/>
<feature type="region of interest" description="Disordered" evidence="9">
    <location>
        <begin position="357"/>
        <end position="437"/>
    </location>
</feature>
<reference evidence="11" key="1">
    <citation type="journal article" date="2021" name="IMA Fungus">
        <title>Genomic characterization of three marine fungi, including Emericellopsis atlantica sp. nov. with signatures of a generalist lifestyle and marine biomass degradation.</title>
        <authorList>
            <person name="Hagestad O.C."/>
            <person name="Hou L."/>
            <person name="Andersen J.H."/>
            <person name="Hansen E.H."/>
            <person name="Altermark B."/>
            <person name="Li C."/>
            <person name="Kuhnert E."/>
            <person name="Cox R.J."/>
            <person name="Crous P.W."/>
            <person name="Spatafora J.W."/>
            <person name="Lail K."/>
            <person name="Amirebrahimi M."/>
            <person name="Lipzen A."/>
            <person name="Pangilinan J."/>
            <person name="Andreopoulos W."/>
            <person name="Hayes R.D."/>
            <person name="Ng V."/>
            <person name="Grigoriev I.V."/>
            <person name="Jackson S.A."/>
            <person name="Sutton T.D.S."/>
            <person name="Dobson A.D.W."/>
            <person name="Rama T."/>
        </authorList>
    </citation>
    <scope>NUCLEOTIDE SEQUENCE</scope>
    <source>
        <strain evidence="11">TRa018bII</strain>
    </source>
</reference>
<keyword evidence="3" id="KW-0156">Chromatin regulator</keyword>
<feature type="region of interest" description="Disordered" evidence="9">
    <location>
        <begin position="1"/>
        <end position="49"/>
    </location>
</feature>
<feature type="compositionally biased region" description="Polar residues" evidence="9">
    <location>
        <begin position="486"/>
        <end position="495"/>
    </location>
</feature>
<dbReference type="InterPro" id="IPR001487">
    <property type="entry name" value="Bromodomain"/>
</dbReference>
<keyword evidence="4" id="KW-0805">Transcription regulation</keyword>